<keyword evidence="2" id="KW-1185">Reference proteome</keyword>
<organism evidence="1 2">
    <name type="scientific">Solanum commersonii</name>
    <name type="common">Commerson's wild potato</name>
    <name type="synonym">Commerson's nightshade</name>
    <dbReference type="NCBI Taxonomy" id="4109"/>
    <lineage>
        <taxon>Eukaryota</taxon>
        <taxon>Viridiplantae</taxon>
        <taxon>Streptophyta</taxon>
        <taxon>Embryophyta</taxon>
        <taxon>Tracheophyta</taxon>
        <taxon>Spermatophyta</taxon>
        <taxon>Magnoliopsida</taxon>
        <taxon>eudicotyledons</taxon>
        <taxon>Gunneridae</taxon>
        <taxon>Pentapetalae</taxon>
        <taxon>asterids</taxon>
        <taxon>lamiids</taxon>
        <taxon>Solanales</taxon>
        <taxon>Solanaceae</taxon>
        <taxon>Solanoideae</taxon>
        <taxon>Solaneae</taxon>
        <taxon>Solanum</taxon>
    </lineage>
</organism>
<evidence type="ECO:0000313" key="1">
    <source>
        <dbReference type="EMBL" id="KAG5594548.1"/>
    </source>
</evidence>
<accession>A0A9J5Y5Q9</accession>
<dbReference type="Proteomes" id="UP000824120">
    <property type="component" value="Chromosome 7"/>
</dbReference>
<protein>
    <submittedName>
        <fullName evidence="1">Uncharacterized protein</fullName>
    </submittedName>
</protein>
<name>A0A9J5Y5Q9_SOLCO</name>
<proteinExistence type="predicted"/>
<gene>
    <name evidence="1" type="ORF">H5410_035780</name>
</gene>
<sequence length="139" mass="16470">MLCWAAKQTKYCRTRMDCTFTAKTSIYCMTLRDDIQQWIGLTIPKGEVKKVLEDIKRKNRKQFPKEVITIIWGAMIYHTWKTRNLNYFRGSSVNTNIVLAHIKKEVIERLNLLKGSRKASNSQSWKPMHLSTLPRRRLR</sequence>
<dbReference type="EMBL" id="JACXVP010000007">
    <property type="protein sequence ID" value="KAG5594548.1"/>
    <property type="molecule type" value="Genomic_DNA"/>
</dbReference>
<comment type="caution">
    <text evidence="1">The sequence shown here is derived from an EMBL/GenBank/DDBJ whole genome shotgun (WGS) entry which is preliminary data.</text>
</comment>
<evidence type="ECO:0000313" key="2">
    <source>
        <dbReference type="Proteomes" id="UP000824120"/>
    </source>
</evidence>
<reference evidence="1 2" key="1">
    <citation type="submission" date="2020-09" db="EMBL/GenBank/DDBJ databases">
        <title>De no assembly of potato wild relative species, Solanum commersonii.</title>
        <authorList>
            <person name="Cho K."/>
        </authorList>
    </citation>
    <scope>NUCLEOTIDE SEQUENCE [LARGE SCALE GENOMIC DNA]</scope>
    <source>
        <strain evidence="1">LZ3.2</strain>
        <tissue evidence="1">Leaf</tissue>
    </source>
</reference>
<dbReference type="AlphaFoldDB" id="A0A9J5Y5Q9"/>